<dbReference type="Pfam" id="PF00929">
    <property type="entry name" value="RNase_T"/>
    <property type="match status" value="1"/>
</dbReference>
<dbReference type="PANTHER" id="PTHR11472:SF34">
    <property type="entry name" value="REGULATOR OF TELOMERE ELONGATION HELICASE 1"/>
    <property type="match status" value="1"/>
</dbReference>
<evidence type="ECO:0000256" key="4">
    <source>
        <dbReference type="ARBA" id="ARBA00022840"/>
    </source>
</evidence>
<accession>C7N494</accession>
<dbReference type="SMART" id="SM00479">
    <property type="entry name" value="EXOIII"/>
    <property type="match status" value="1"/>
</dbReference>
<dbReference type="SUPFAM" id="SSF53098">
    <property type="entry name" value="Ribonuclease H-like"/>
    <property type="match status" value="1"/>
</dbReference>
<dbReference type="AlphaFoldDB" id="C7N494"/>
<dbReference type="GO" id="GO:0003678">
    <property type="term" value="F:DNA helicase activity"/>
    <property type="evidence" value="ECO:0007669"/>
    <property type="project" value="TreeGrafter"/>
</dbReference>
<evidence type="ECO:0000259" key="6">
    <source>
        <dbReference type="PROSITE" id="PS51193"/>
    </source>
</evidence>
<dbReference type="SUPFAM" id="SSF52540">
    <property type="entry name" value="P-loop containing nucleoside triphosphate hydrolases"/>
    <property type="match status" value="1"/>
</dbReference>
<keyword evidence="2" id="KW-0378">Hydrolase</keyword>
<dbReference type="EMBL" id="CP001684">
    <property type="protein sequence ID" value="ACV23830.1"/>
    <property type="molecule type" value="Genomic_DNA"/>
</dbReference>
<dbReference type="GO" id="GO:0005524">
    <property type="term" value="F:ATP binding"/>
    <property type="evidence" value="ECO:0007669"/>
    <property type="project" value="UniProtKB-KW"/>
</dbReference>
<organism evidence="7 8">
    <name type="scientific">Slackia heliotrinireducens (strain ATCC 29202 / DSM 20476 / NCTC 11029 / RHS 1)</name>
    <name type="common">Peptococcus heliotrinreducens</name>
    <dbReference type="NCBI Taxonomy" id="471855"/>
    <lineage>
        <taxon>Bacteria</taxon>
        <taxon>Bacillati</taxon>
        <taxon>Actinomycetota</taxon>
        <taxon>Coriobacteriia</taxon>
        <taxon>Eggerthellales</taxon>
        <taxon>Eggerthellaceae</taxon>
        <taxon>Slackia</taxon>
    </lineage>
</organism>
<dbReference type="PANTHER" id="PTHR11472">
    <property type="entry name" value="DNA REPAIR DEAD HELICASE RAD3/XP-D SUBFAMILY MEMBER"/>
    <property type="match status" value="1"/>
</dbReference>
<dbReference type="STRING" id="471855.Shel_28440"/>
<dbReference type="eggNOG" id="COG1199">
    <property type="taxonomic scope" value="Bacteria"/>
</dbReference>
<feature type="domain" description="Helicase ATP-binding" evidence="6">
    <location>
        <begin position="287"/>
        <end position="561"/>
    </location>
</feature>
<dbReference type="InterPro" id="IPR012337">
    <property type="entry name" value="RNaseH-like_sf"/>
</dbReference>
<keyword evidence="3 7" id="KW-0540">Nuclease</keyword>
<dbReference type="InterPro" id="IPR014013">
    <property type="entry name" value="Helic_SF1/SF2_ATP-bd_DinG/Rad3"/>
</dbReference>
<proteinExistence type="inferred from homology"/>
<dbReference type="SMART" id="SM00491">
    <property type="entry name" value="HELICc2"/>
    <property type="match status" value="1"/>
</dbReference>
<evidence type="ECO:0000256" key="3">
    <source>
        <dbReference type="ARBA" id="ARBA00022839"/>
    </source>
</evidence>
<dbReference type="InterPro" id="IPR006555">
    <property type="entry name" value="ATP-dep_Helicase_C"/>
</dbReference>
<evidence type="ECO:0000313" key="7">
    <source>
        <dbReference type="EMBL" id="ACV23830.1"/>
    </source>
</evidence>
<dbReference type="InterPro" id="IPR013520">
    <property type="entry name" value="Ribonucl_H"/>
</dbReference>
<keyword evidence="4" id="KW-0067">ATP-binding</keyword>
<keyword evidence="3 7" id="KW-0269">Exonuclease</keyword>
<evidence type="ECO:0000256" key="1">
    <source>
        <dbReference type="ARBA" id="ARBA00022741"/>
    </source>
</evidence>
<dbReference type="InterPro" id="IPR045028">
    <property type="entry name" value="DinG/Rad3-like"/>
</dbReference>
<dbReference type="Gene3D" id="3.30.420.10">
    <property type="entry name" value="Ribonuclease H-like superfamily/Ribonuclease H"/>
    <property type="match status" value="1"/>
</dbReference>
<evidence type="ECO:0000313" key="8">
    <source>
        <dbReference type="Proteomes" id="UP000002026"/>
    </source>
</evidence>
<keyword evidence="8" id="KW-1185">Reference proteome</keyword>
<dbReference type="PROSITE" id="PS51193">
    <property type="entry name" value="HELICASE_ATP_BIND_2"/>
    <property type="match status" value="1"/>
</dbReference>
<dbReference type="SMART" id="SM00487">
    <property type="entry name" value="DEXDc"/>
    <property type="match status" value="1"/>
</dbReference>
<sequence>MLDRNLVVLDTETTGLSYNHDELTQIAAARMECGEITDWFVTFVNPGKPIPDEIVRLTNIHDEDVVDAPTPDEARALLAEFIGDAYVVAHNADFDKHFCTKSESGECLNRNIWVDSLALARIALPRMKSHRLIDLVHAFDAPISTHRADADVEALCAVYRILLSAVATMPPDLVEYIANLAPREEWPTGVVFENISNLQQAMLEAEAERTNQKRVHYPFTVRGMRSSRFRGKNRSSEKPAPEPIDIVAAGMNPALARNTTPLADDGPRHLEFPSVTEIDQAFSVDGLIGSMYENYEPRIEQKIMAEEVLSAFSTSNNLVVEAGTGVGKSMAYLVPAAVTALRNNIPIGIATKTNALLDQLVYKELPMLAKALEAEGAGELKHVALKGFSHYPCLRRISHVVSDGAHMVEIAGQQYSQATSIAAILSYIEQTEYDDIDALKLDYRTLPRYAITTSSRECLRKRCPFFGTYCFVHGARRQAEHAHVVVTNHALFFRDLAADGNLLPHAKFWIVDEAHGAEAEARKALAINLDAQEMLRLAGRLTTEDAKRNAFVRLERRKPVDSGTQPEASTLFYSLTEKAKKRGRDFGEKAEILAKRMKDLVKVAPKENNKNYDTFEVWINDDIRLTPEFKGLQGYGRDFVDAAEKLISSGNEIIAFLDDMDGVAENQREIASIVIDAKNMLQACETILGPADLRYVYSARVCRKPERVAESLEAQIVDIGQELDETLYERTQSVVYASATISISDDFQAFNQALGLNASEASRSKECLLGSSYDYNHHMRVFVLNDMPEPNNARYMARLQDMLLRAHLAQQGSMLTLFTNRREMEQCFDAVNPELKANDLRLVCQKWGVSVKGLRDDFLADKHLSLFALKSFWEGFDAPGATLRGVIIPKLPFAKPSDPLSCERSARDRSAWAHYVLPKAVIEVKQAAGRLIRTATDEGVLILADRRLLTKGYGKSFLNSLPSTNITMCSIDELIEHLLDESTQAE</sequence>
<dbReference type="InterPro" id="IPR014001">
    <property type="entry name" value="Helicase_ATP-bd"/>
</dbReference>
<evidence type="ECO:0000256" key="2">
    <source>
        <dbReference type="ARBA" id="ARBA00022801"/>
    </source>
</evidence>
<dbReference type="Proteomes" id="UP000002026">
    <property type="component" value="Chromosome"/>
</dbReference>
<dbReference type="HOGENOM" id="CLU_012117_1_0_11"/>
<dbReference type="KEGG" id="shi:Shel_28440"/>
<gene>
    <name evidence="7" type="ordered locus">Shel_28440</name>
</gene>
<reference evidence="7 8" key="1">
    <citation type="journal article" date="2009" name="Stand. Genomic Sci.">
        <title>Complete genome sequence of Slackia heliotrinireducens type strain (RHS 1).</title>
        <authorList>
            <person name="Pukall R."/>
            <person name="Lapidus A."/>
            <person name="Nolan M."/>
            <person name="Copeland A."/>
            <person name="Glavina Del Rio T."/>
            <person name="Lucas S."/>
            <person name="Chen F."/>
            <person name="Tice H."/>
            <person name="Cheng J.F."/>
            <person name="Chertkov O."/>
            <person name="Bruce D."/>
            <person name="Goodwin L."/>
            <person name="Kuske C."/>
            <person name="Brettin T."/>
            <person name="Detter J.C."/>
            <person name="Han C."/>
            <person name="Pitluck S."/>
            <person name="Pati A."/>
            <person name="Mavrommatis K."/>
            <person name="Ivanova N."/>
            <person name="Ovchinnikova G."/>
            <person name="Chen A."/>
            <person name="Palaniappan K."/>
            <person name="Schneider S."/>
            <person name="Rohde M."/>
            <person name="Chain P."/>
            <person name="D'haeseleer P."/>
            <person name="Goker M."/>
            <person name="Bristow J."/>
            <person name="Eisen J.A."/>
            <person name="Markowitz V."/>
            <person name="Kyrpides N.C."/>
            <person name="Klenk H.P."/>
            <person name="Hugenholtz P."/>
        </authorList>
    </citation>
    <scope>NUCLEOTIDE SEQUENCE [LARGE SCALE GENOMIC DNA]</scope>
    <source>
        <strain evidence="8">ATCC 29202 / DSM 20476 / NCTC 11029 / RHS 1</strain>
    </source>
</reference>
<dbReference type="GO" id="GO:0016818">
    <property type="term" value="F:hydrolase activity, acting on acid anhydrides, in phosphorus-containing anhydrides"/>
    <property type="evidence" value="ECO:0007669"/>
    <property type="project" value="InterPro"/>
</dbReference>
<comment type="similarity">
    <text evidence="5">Belongs to the helicase family. DinG subfamily.</text>
</comment>
<dbReference type="GO" id="GO:0003676">
    <property type="term" value="F:nucleic acid binding"/>
    <property type="evidence" value="ECO:0007669"/>
    <property type="project" value="InterPro"/>
</dbReference>
<dbReference type="CDD" id="cd06127">
    <property type="entry name" value="DEDDh"/>
    <property type="match status" value="1"/>
</dbReference>
<dbReference type="GO" id="GO:0006139">
    <property type="term" value="P:nucleobase-containing compound metabolic process"/>
    <property type="evidence" value="ECO:0007669"/>
    <property type="project" value="InterPro"/>
</dbReference>
<protein>
    <submittedName>
        <fullName evidence="7">Exonuclease, DNA polymerase III, epsilon subunit family</fullName>
    </submittedName>
</protein>
<keyword evidence="1" id="KW-0547">Nucleotide-binding</keyword>
<dbReference type="InterPro" id="IPR036397">
    <property type="entry name" value="RNaseH_sf"/>
</dbReference>
<dbReference type="FunFam" id="3.30.420.10:FF:000045">
    <property type="entry name" value="3'-5' exonuclease DinG"/>
    <property type="match status" value="1"/>
</dbReference>
<name>C7N494_SLAHD</name>
<dbReference type="Pfam" id="PF13307">
    <property type="entry name" value="Helicase_C_2"/>
    <property type="match status" value="1"/>
</dbReference>
<dbReference type="eggNOG" id="COG2176">
    <property type="taxonomic scope" value="Bacteria"/>
</dbReference>
<dbReference type="Gene3D" id="3.40.50.300">
    <property type="entry name" value="P-loop containing nucleotide triphosphate hydrolases"/>
    <property type="match status" value="2"/>
</dbReference>
<dbReference type="GO" id="GO:0004527">
    <property type="term" value="F:exonuclease activity"/>
    <property type="evidence" value="ECO:0007669"/>
    <property type="project" value="UniProtKB-KW"/>
</dbReference>
<dbReference type="InterPro" id="IPR027417">
    <property type="entry name" value="P-loop_NTPase"/>
</dbReference>
<evidence type="ECO:0000256" key="5">
    <source>
        <dbReference type="ARBA" id="ARBA00038058"/>
    </source>
</evidence>